<dbReference type="KEGG" id="lby:Lbys_0285"/>
<sequence length="179" mass="19328">MKETIINPVIKDQVTFMQTAAASQGRITTLQVSLMPGGGTPMHYHKNFTETFVVVEGILTLKLSSSTIHLFPGEKYTVEIGQVHAFANESSEPVVFTTVVSPGCEGFEFALRILYGLAADGQTDKKGLPKSLLALAVVSKISDIRPAGAGALMIPLFGLLNLIAQLNGFKKELLRRYCS</sequence>
<dbReference type="Gene3D" id="2.60.120.10">
    <property type="entry name" value="Jelly Rolls"/>
    <property type="match status" value="1"/>
</dbReference>
<dbReference type="PANTHER" id="PTHR36440:SF1">
    <property type="entry name" value="PUTATIVE (AFU_ORTHOLOGUE AFUA_8G07350)-RELATED"/>
    <property type="match status" value="1"/>
</dbReference>
<dbReference type="HOGENOM" id="CLU_108780_0_0_10"/>
<dbReference type="EMBL" id="CP002305">
    <property type="protein sequence ID" value="ADQ16069.1"/>
    <property type="molecule type" value="Genomic_DNA"/>
</dbReference>
<dbReference type="Pfam" id="PF07883">
    <property type="entry name" value="Cupin_2"/>
    <property type="match status" value="1"/>
</dbReference>
<gene>
    <name evidence="3" type="ordered locus">Lbys_0285</name>
</gene>
<keyword evidence="1" id="KW-1133">Transmembrane helix</keyword>
<dbReference type="InterPro" id="IPR013096">
    <property type="entry name" value="Cupin_2"/>
</dbReference>
<dbReference type="eggNOG" id="COG0662">
    <property type="taxonomic scope" value="Bacteria"/>
</dbReference>
<feature type="transmembrane region" description="Helical" evidence="1">
    <location>
        <begin position="147"/>
        <end position="166"/>
    </location>
</feature>
<protein>
    <submittedName>
        <fullName evidence="3">Cupin 2 conserved barrel domain protein</fullName>
    </submittedName>
</protein>
<dbReference type="InterPro" id="IPR011051">
    <property type="entry name" value="RmlC_Cupin_sf"/>
</dbReference>
<dbReference type="AlphaFoldDB" id="E4RUR8"/>
<dbReference type="PANTHER" id="PTHR36440">
    <property type="entry name" value="PUTATIVE (AFU_ORTHOLOGUE AFUA_8G07350)-RELATED"/>
    <property type="match status" value="1"/>
</dbReference>
<reference evidence="3 4" key="2">
    <citation type="journal article" date="2011" name="Stand. Genomic Sci.">
        <title>Complete genome sequence of Leadbetterella byssophila type strain (4M15).</title>
        <authorList>
            <person name="Abt B."/>
            <person name="Teshima H."/>
            <person name="Lucas S."/>
            <person name="Lapidus A."/>
            <person name="Del Rio T.G."/>
            <person name="Nolan M."/>
            <person name="Tice H."/>
            <person name="Cheng J.F."/>
            <person name="Pitluck S."/>
            <person name="Liolios K."/>
            <person name="Pagani I."/>
            <person name="Ivanova N."/>
            <person name="Mavromatis K."/>
            <person name="Pati A."/>
            <person name="Tapia R."/>
            <person name="Han C."/>
            <person name="Goodwin L."/>
            <person name="Chen A."/>
            <person name="Palaniappan K."/>
            <person name="Land M."/>
            <person name="Hauser L."/>
            <person name="Chang Y.J."/>
            <person name="Jeffries C.D."/>
            <person name="Rohde M."/>
            <person name="Goker M."/>
            <person name="Tindall B.J."/>
            <person name="Detter J.C."/>
            <person name="Woyke T."/>
            <person name="Bristow J."/>
            <person name="Eisen J.A."/>
            <person name="Markowitz V."/>
            <person name="Hugenholtz P."/>
            <person name="Klenk H.P."/>
            <person name="Kyrpides N.C."/>
        </authorList>
    </citation>
    <scope>NUCLEOTIDE SEQUENCE [LARGE SCALE GENOMIC DNA]</scope>
    <source>
        <strain evidence="4">DSM 17132 / JCM 16389 / KACC 11308 / NBRC 106382 / 4M15</strain>
    </source>
</reference>
<name>E4RUR8_LEAB4</name>
<dbReference type="InterPro" id="IPR053146">
    <property type="entry name" value="QDO-like"/>
</dbReference>
<evidence type="ECO:0000313" key="3">
    <source>
        <dbReference type="EMBL" id="ADQ16069.1"/>
    </source>
</evidence>
<dbReference type="STRING" id="649349.Lbys_0285"/>
<evidence type="ECO:0000259" key="2">
    <source>
        <dbReference type="Pfam" id="PF07883"/>
    </source>
</evidence>
<dbReference type="SUPFAM" id="SSF51182">
    <property type="entry name" value="RmlC-like cupins"/>
    <property type="match status" value="1"/>
</dbReference>
<reference key="1">
    <citation type="submission" date="2010-11" db="EMBL/GenBank/DDBJ databases">
        <title>The complete genome of Leadbetterella byssophila DSM 17132.</title>
        <authorList>
            <consortium name="US DOE Joint Genome Institute (JGI-PGF)"/>
            <person name="Lucas S."/>
            <person name="Copeland A."/>
            <person name="Lapidus A."/>
            <person name="Glavina del Rio T."/>
            <person name="Dalin E."/>
            <person name="Tice H."/>
            <person name="Bruce D."/>
            <person name="Goodwin L."/>
            <person name="Pitluck S."/>
            <person name="Kyrpides N."/>
            <person name="Mavromatis K."/>
            <person name="Ivanova N."/>
            <person name="Teshima H."/>
            <person name="Brettin T."/>
            <person name="Detter J.C."/>
            <person name="Han C."/>
            <person name="Tapia R."/>
            <person name="Land M."/>
            <person name="Hauser L."/>
            <person name="Markowitz V."/>
            <person name="Cheng J.-F."/>
            <person name="Hugenholtz P."/>
            <person name="Woyke T."/>
            <person name="Wu D."/>
            <person name="Tindall B."/>
            <person name="Pomrenke H.G."/>
            <person name="Brambilla E."/>
            <person name="Klenk H.-P."/>
            <person name="Eisen J.A."/>
        </authorList>
    </citation>
    <scope>NUCLEOTIDE SEQUENCE [LARGE SCALE GENOMIC DNA]</scope>
    <source>
        <strain>DSM 17132</strain>
    </source>
</reference>
<feature type="domain" description="Cupin type-2" evidence="2">
    <location>
        <begin position="32"/>
        <end position="99"/>
    </location>
</feature>
<organism evidence="3 4">
    <name type="scientific">Leadbetterella byssophila (strain DSM 17132 / JCM 16389 / KACC 11308 / NBRC 106382 / 4M15)</name>
    <dbReference type="NCBI Taxonomy" id="649349"/>
    <lineage>
        <taxon>Bacteria</taxon>
        <taxon>Pseudomonadati</taxon>
        <taxon>Bacteroidota</taxon>
        <taxon>Cytophagia</taxon>
        <taxon>Cytophagales</taxon>
        <taxon>Leadbetterellaceae</taxon>
        <taxon>Leadbetterella</taxon>
    </lineage>
</organism>
<dbReference type="InterPro" id="IPR014710">
    <property type="entry name" value="RmlC-like_jellyroll"/>
</dbReference>
<keyword evidence="4" id="KW-1185">Reference proteome</keyword>
<evidence type="ECO:0000256" key="1">
    <source>
        <dbReference type="SAM" id="Phobius"/>
    </source>
</evidence>
<evidence type="ECO:0000313" key="4">
    <source>
        <dbReference type="Proteomes" id="UP000007435"/>
    </source>
</evidence>
<accession>E4RUR8</accession>
<dbReference type="Proteomes" id="UP000007435">
    <property type="component" value="Chromosome"/>
</dbReference>
<proteinExistence type="predicted"/>
<keyword evidence="1" id="KW-0472">Membrane</keyword>
<dbReference type="RefSeq" id="WP_013407124.1">
    <property type="nucleotide sequence ID" value="NC_014655.1"/>
</dbReference>
<keyword evidence="1" id="KW-0812">Transmembrane</keyword>